<dbReference type="Gene3D" id="3.30.450.40">
    <property type="match status" value="1"/>
</dbReference>
<dbReference type="RefSeq" id="XP_004035625.1">
    <property type="nucleotide sequence ID" value="XM_004035577.1"/>
</dbReference>
<accession>G0QRL8</accession>
<dbReference type="Pfam" id="PF13185">
    <property type="entry name" value="GAF_2"/>
    <property type="match status" value="1"/>
</dbReference>
<evidence type="ECO:0000313" key="2">
    <source>
        <dbReference type="EMBL" id="EGR32139.1"/>
    </source>
</evidence>
<evidence type="ECO:0000259" key="1">
    <source>
        <dbReference type="Pfam" id="PF13185"/>
    </source>
</evidence>
<dbReference type="Proteomes" id="UP000008983">
    <property type="component" value="Unassembled WGS sequence"/>
</dbReference>
<organism evidence="2 3">
    <name type="scientific">Ichthyophthirius multifiliis</name>
    <name type="common">White spot disease agent</name>
    <name type="synonym">Ich</name>
    <dbReference type="NCBI Taxonomy" id="5932"/>
    <lineage>
        <taxon>Eukaryota</taxon>
        <taxon>Sar</taxon>
        <taxon>Alveolata</taxon>
        <taxon>Ciliophora</taxon>
        <taxon>Intramacronucleata</taxon>
        <taxon>Oligohymenophorea</taxon>
        <taxon>Hymenostomatida</taxon>
        <taxon>Ophryoglenina</taxon>
        <taxon>Ichthyophthirius</taxon>
    </lineage>
</organism>
<dbReference type="GeneID" id="14908293"/>
<protein>
    <recommendedName>
        <fullName evidence="1">GAF domain-containing protein</fullName>
    </recommendedName>
</protein>
<dbReference type="OrthoDB" id="15735at2759"/>
<dbReference type="InterPro" id="IPR003018">
    <property type="entry name" value="GAF"/>
</dbReference>
<gene>
    <name evidence="2" type="ORF">IMG5_095040</name>
</gene>
<keyword evidence="3" id="KW-1185">Reference proteome</keyword>
<feature type="domain" description="GAF" evidence="1">
    <location>
        <begin position="26"/>
        <end position="127"/>
    </location>
</feature>
<dbReference type="InterPro" id="IPR029016">
    <property type="entry name" value="GAF-like_dom_sf"/>
</dbReference>
<evidence type="ECO:0000313" key="3">
    <source>
        <dbReference type="Proteomes" id="UP000008983"/>
    </source>
</evidence>
<name>G0QRL8_ICHMU</name>
<dbReference type="AlphaFoldDB" id="G0QRL8"/>
<proteinExistence type="predicted"/>
<dbReference type="eggNOG" id="ENOG502RT1S">
    <property type="taxonomic scope" value="Eukaryota"/>
</dbReference>
<dbReference type="SUPFAM" id="SSF55781">
    <property type="entry name" value="GAF domain-like"/>
    <property type="match status" value="1"/>
</dbReference>
<reference evidence="2 3" key="1">
    <citation type="submission" date="2011-07" db="EMBL/GenBank/DDBJ databases">
        <authorList>
            <person name="Coyne R."/>
            <person name="Brami D."/>
            <person name="Johnson J."/>
            <person name="Hostetler J."/>
            <person name="Hannick L."/>
            <person name="Clark T."/>
            <person name="Cassidy-Hanley D."/>
            <person name="Inman J."/>
        </authorList>
    </citation>
    <scope>NUCLEOTIDE SEQUENCE [LARGE SCALE GENOMIC DNA]</scope>
    <source>
        <strain evidence="2 3">G5</strain>
    </source>
</reference>
<dbReference type="OMA" id="FQGPIAC"/>
<sequence>MSQNAKYASIASVVYNHIPDLLFVGFYIVENGEEIHIGPYQSKILASAIIKKGKGVCGTAWEEKKAQIWNNIKECKNYIACDSETKSEIVIPVLDNNKKNVVAVFDIDSVTQNRFLDQDVISIEKIVSLLYK</sequence>
<dbReference type="InParanoid" id="G0QRL8"/>
<dbReference type="EMBL" id="GL983776">
    <property type="protein sequence ID" value="EGR32139.1"/>
    <property type="molecule type" value="Genomic_DNA"/>
</dbReference>
<dbReference type="STRING" id="857967.G0QRL8"/>